<name>A0A5P2QRR4_9RHOB</name>
<reference evidence="1 2" key="1">
    <citation type="submission" date="2019-09" db="EMBL/GenBank/DDBJ databases">
        <title>FDA dAtabase for Regulatory Grade micrObial Sequences (FDA-ARGOS): Supporting development and validation of Infectious Disease Dx tests.</title>
        <authorList>
            <person name="Sciortino C."/>
            <person name="Tallon L."/>
            <person name="Sadzewicz L."/>
            <person name="Vavikolanu K."/>
            <person name="Mehta A."/>
            <person name="Aluvathingal J."/>
            <person name="Nadendla S."/>
            <person name="Nandy P."/>
            <person name="Geyer C."/>
            <person name="Yan Y."/>
            <person name="Sichtig H."/>
        </authorList>
    </citation>
    <scope>NUCLEOTIDE SEQUENCE [LARGE SCALE GENOMIC DNA]</scope>
    <source>
        <strain evidence="1 2">FDAARGOS_643</strain>
    </source>
</reference>
<dbReference type="AlphaFoldDB" id="A0A5P2QRR4"/>
<accession>A0A5P2QRR4</accession>
<dbReference type="RefSeq" id="WP_150350757.1">
    <property type="nucleotide sequence ID" value="NZ_CP044081.1"/>
</dbReference>
<gene>
    <name evidence="1" type="ORF">FOB51_12565</name>
</gene>
<organism evidence="1 2">
    <name type="scientific">Paracoccus yeei</name>
    <dbReference type="NCBI Taxonomy" id="147645"/>
    <lineage>
        <taxon>Bacteria</taxon>
        <taxon>Pseudomonadati</taxon>
        <taxon>Pseudomonadota</taxon>
        <taxon>Alphaproteobacteria</taxon>
        <taxon>Rhodobacterales</taxon>
        <taxon>Paracoccaceae</taxon>
        <taxon>Paracoccus</taxon>
    </lineage>
</organism>
<sequence length="250" mass="27515">MKAAAVQNTQVLYIDRRGIGVEMDVTDRLAAERHRCAALIQDATPPEQCGWLIPAAPARGGFEVFMPEAMVADAKGDRTVQTTGYAGRHAIRAADVFDRMLVAAKRRKQDAPLTPGQVAMARRYRDLAELLASDGTKLSRLETSFGGGDSAGWMDRRLMLSDEMRRLHRAIGPGMALSVRRIRPSARGADQRGPIHDRAMVDMVCLHGLTLDQVLLAHGWVKDGRTYKAITEALCAALDRMIGYRDEKSC</sequence>
<evidence type="ECO:0000313" key="1">
    <source>
        <dbReference type="EMBL" id="QEU08757.1"/>
    </source>
</evidence>
<evidence type="ECO:0000313" key="2">
    <source>
        <dbReference type="Proteomes" id="UP000324507"/>
    </source>
</evidence>
<dbReference type="EMBL" id="CP044081">
    <property type="protein sequence ID" value="QEU08757.1"/>
    <property type="molecule type" value="Genomic_DNA"/>
</dbReference>
<proteinExistence type="predicted"/>
<dbReference type="Proteomes" id="UP000324507">
    <property type="component" value="Chromosome"/>
</dbReference>
<protein>
    <submittedName>
        <fullName evidence="1">Uncharacterized protein</fullName>
    </submittedName>
</protein>